<dbReference type="Proteomes" id="UP000593565">
    <property type="component" value="Unassembled WGS sequence"/>
</dbReference>
<gene>
    <name evidence="1" type="ORF">AMELA_G00210620</name>
</gene>
<dbReference type="EMBL" id="JAAGNN010000018">
    <property type="protein sequence ID" value="KAF4077664.1"/>
    <property type="molecule type" value="Genomic_DNA"/>
</dbReference>
<evidence type="ECO:0000313" key="2">
    <source>
        <dbReference type="Proteomes" id="UP000593565"/>
    </source>
</evidence>
<comment type="caution">
    <text evidence="1">The sequence shown here is derived from an EMBL/GenBank/DDBJ whole genome shotgun (WGS) entry which is preliminary data.</text>
</comment>
<name>A0A7J6A472_AMEME</name>
<keyword evidence="2" id="KW-1185">Reference proteome</keyword>
<dbReference type="AlphaFoldDB" id="A0A7J6A472"/>
<reference evidence="1 2" key="1">
    <citation type="submission" date="2020-02" db="EMBL/GenBank/DDBJ databases">
        <title>A chromosome-scale genome assembly of the black bullhead catfish (Ameiurus melas).</title>
        <authorList>
            <person name="Wen M."/>
            <person name="Zham M."/>
            <person name="Cabau C."/>
            <person name="Klopp C."/>
            <person name="Donnadieu C."/>
            <person name="Roques C."/>
            <person name="Bouchez O."/>
            <person name="Lampietro C."/>
            <person name="Jouanno E."/>
            <person name="Herpin A."/>
            <person name="Louis A."/>
            <person name="Berthelot C."/>
            <person name="Parey E."/>
            <person name="Roest-Crollius H."/>
            <person name="Braasch I."/>
            <person name="Postlethwait J."/>
            <person name="Robinson-Rechavi M."/>
            <person name="Echchiki A."/>
            <person name="Begum T."/>
            <person name="Montfort J."/>
            <person name="Schartl M."/>
            <person name="Bobe J."/>
            <person name="Guiguen Y."/>
        </authorList>
    </citation>
    <scope>NUCLEOTIDE SEQUENCE [LARGE SCALE GENOMIC DNA]</scope>
    <source>
        <strain evidence="1">M_S1</strain>
        <tissue evidence="1">Blood</tissue>
    </source>
</reference>
<organism evidence="1 2">
    <name type="scientific">Ameiurus melas</name>
    <name type="common">Black bullhead</name>
    <name type="synonym">Silurus melas</name>
    <dbReference type="NCBI Taxonomy" id="219545"/>
    <lineage>
        <taxon>Eukaryota</taxon>
        <taxon>Metazoa</taxon>
        <taxon>Chordata</taxon>
        <taxon>Craniata</taxon>
        <taxon>Vertebrata</taxon>
        <taxon>Euteleostomi</taxon>
        <taxon>Actinopterygii</taxon>
        <taxon>Neopterygii</taxon>
        <taxon>Teleostei</taxon>
        <taxon>Ostariophysi</taxon>
        <taxon>Siluriformes</taxon>
        <taxon>Ictaluridae</taxon>
        <taxon>Ameiurus</taxon>
    </lineage>
</organism>
<accession>A0A7J6A472</accession>
<sequence>MGKELPSRNLQFLRGSLRMEDAPVVYRSSRISSNNFSRICCGKKLAHRMIFMCWYVMSPAMDWHPVQGVPRLVPDAPWDRLQVPRDPEKE</sequence>
<evidence type="ECO:0000313" key="1">
    <source>
        <dbReference type="EMBL" id="KAF4077664.1"/>
    </source>
</evidence>
<proteinExistence type="predicted"/>
<protein>
    <submittedName>
        <fullName evidence="1">Uncharacterized protein</fullName>
    </submittedName>
</protein>